<accession>A0A7D4BRV8</accession>
<evidence type="ECO:0000313" key="2">
    <source>
        <dbReference type="EMBL" id="QKG79881.1"/>
    </source>
</evidence>
<feature type="region of interest" description="Disordered" evidence="1">
    <location>
        <begin position="45"/>
        <end position="71"/>
    </location>
</feature>
<keyword evidence="3" id="KW-1185">Reference proteome</keyword>
<dbReference type="RefSeq" id="WP_173074068.1">
    <property type="nucleotide sequence ID" value="NZ_CP041345.1"/>
</dbReference>
<gene>
    <name evidence="2" type="ORF">FHG85_06265</name>
</gene>
<dbReference type="KEGG" id="ttz:FHG85_06265"/>
<proteinExistence type="predicted"/>
<protein>
    <submittedName>
        <fullName evidence="2">Uncharacterized protein</fullName>
    </submittedName>
</protein>
<dbReference type="Proteomes" id="UP000500961">
    <property type="component" value="Chromosome"/>
</dbReference>
<reference evidence="2 3" key="1">
    <citation type="submission" date="2019-07" db="EMBL/GenBank/DDBJ databases">
        <title>Thalassofilum flectens gen. nov., sp. nov., a novel moderate thermophilic anaerobe from a shallow sea hot spring in Kunashir Island (Russia), representing a new family in the order Bacteroidales, and proposal of Thalassofilacea fam. nov.</title>
        <authorList>
            <person name="Kochetkova T.V."/>
            <person name="Podosokorskaya O.A."/>
            <person name="Novikov A."/>
            <person name="Elcheninov A.G."/>
            <person name="Toshchakov S.V."/>
            <person name="Kublanov I.V."/>
        </authorList>
    </citation>
    <scope>NUCLEOTIDE SEQUENCE [LARGE SCALE GENOMIC DNA]</scope>
    <source>
        <strain evidence="2 3">38-H</strain>
    </source>
</reference>
<organism evidence="2 3">
    <name type="scientific">Tenuifilum thalassicum</name>
    <dbReference type="NCBI Taxonomy" id="2590900"/>
    <lineage>
        <taxon>Bacteria</taxon>
        <taxon>Pseudomonadati</taxon>
        <taxon>Bacteroidota</taxon>
        <taxon>Bacteroidia</taxon>
        <taxon>Bacteroidales</taxon>
        <taxon>Tenuifilaceae</taxon>
        <taxon>Tenuifilum</taxon>
    </lineage>
</organism>
<evidence type="ECO:0000313" key="3">
    <source>
        <dbReference type="Proteomes" id="UP000500961"/>
    </source>
</evidence>
<name>A0A7D4BRV8_9BACT</name>
<dbReference type="AlphaFoldDB" id="A0A7D4BRV8"/>
<sequence>MQIGVISLRTLVSTFAGRTMPTHNQNLQKSFQVPAQEKRNFKKCPTAQEDIENENKNEKKNKARTHNNGYT</sequence>
<dbReference type="EMBL" id="CP041345">
    <property type="protein sequence ID" value="QKG79881.1"/>
    <property type="molecule type" value="Genomic_DNA"/>
</dbReference>
<evidence type="ECO:0000256" key="1">
    <source>
        <dbReference type="SAM" id="MobiDB-lite"/>
    </source>
</evidence>